<dbReference type="EMBL" id="CP045483">
    <property type="protein sequence ID" value="QGR18596.1"/>
    <property type="molecule type" value="Genomic_DNA"/>
</dbReference>
<dbReference type="Pfam" id="PF05167">
    <property type="entry name" value="DUF711"/>
    <property type="match status" value="1"/>
</dbReference>
<gene>
    <name evidence="1" type="ORF">D1868_00345</name>
</gene>
<dbReference type="AlphaFoldDB" id="A0A650CL77"/>
<dbReference type="Gene3D" id="3.20.70.20">
    <property type="match status" value="1"/>
</dbReference>
<dbReference type="PANTHER" id="PTHR37560">
    <property type="entry name" value="UPF0210 PROTEIN SPR0218"/>
    <property type="match status" value="1"/>
</dbReference>
<protein>
    <submittedName>
        <fullName evidence="1">DUF711 family protein</fullName>
    </submittedName>
</protein>
<evidence type="ECO:0000313" key="1">
    <source>
        <dbReference type="EMBL" id="QGR18596.1"/>
    </source>
</evidence>
<name>A0A650CL77_9CREN</name>
<sequence>MRYSADEIIEVYRMLREEELDIRSVTLSINTLFALAGNLESTIKRLETLNQTLEKFSYAVDEVSGKYGIRVVTRRVAVSPIQFFLESLSEEEGIEIAKFLDKLAEIHKIDYISGYSAFADRGFTKGALKTLKTFAKALNTTRRLTGMINAASTIAGMNMEAIKLYVNEIFNMPPTSSSRASIMANVPPDSPFVPSAHHGLGMPEATINIAVSGPGVIESAIRRSKPKTLEELHDVIKRAAFKVTRLGELIGKRVAEKMGINFTTVDLSLAPSPTVGDSVAGIIEAMGIEKMGGHGSLAALAILMDAVKKGGAMATSAVGGLSSTFIPVSEDSVMIERALEGYIDFYTLIALSAVCNSGIDMVGVSKSQGMDKVIGLISDVLALGITLNKILGARIIPVDSPPGSYVDLGGLLGKVVVMKLKDVDVSGFISHAGYMPSTIKRLELG</sequence>
<dbReference type="SUPFAM" id="SSF51998">
    <property type="entry name" value="PFL-like glycyl radical enzymes"/>
    <property type="match status" value="1"/>
</dbReference>
<keyword evidence="2" id="KW-1185">Reference proteome</keyword>
<accession>A0A650CL77</accession>
<dbReference type="PANTHER" id="PTHR37560:SF1">
    <property type="entry name" value="UPF0210 PROTEIN MJ1665"/>
    <property type="match status" value="1"/>
</dbReference>
<dbReference type="InterPro" id="IPR007841">
    <property type="entry name" value="UPF0210"/>
</dbReference>
<dbReference type="OrthoDB" id="21376at2157"/>
<dbReference type="NCBIfam" id="NF003700">
    <property type="entry name" value="PRK05313.1"/>
    <property type="match status" value="1"/>
</dbReference>
<reference evidence="1 2" key="1">
    <citation type="submission" date="2019-10" db="EMBL/GenBank/DDBJ databases">
        <title>Genome Sequences from Six Type Strain Members of the Archaeal Family Sulfolobaceae: Acidianus ambivalens, Acidianus infernus, Metallosphaera prunae, Stygiolobus azoricus, Sulfolobus metallicus, and Sulfurisphaera ohwakuensis.</title>
        <authorList>
            <person name="Counts J.A."/>
            <person name="Kelly R.M."/>
        </authorList>
    </citation>
    <scope>NUCLEOTIDE SEQUENCE [LARGE SCALE GENOMIC DNA]</scope>
    <source>
        <strain evidence="1 2">FC6</strain>
    </source>
</reference>
<dbReference type="GeneID" id="42797479"/>
<evidence type="ECO:0000313" key="2">
    <source>
        <dbReference type="Proteomes" id="UP000423396"/>
    </source>
</evidence>
<dbReference type="KEGG" id="sazo:D1868_00345"/>
<dbReference type="RefSeq" id="WP_156004779.1">
    <property type="nucleotide sequence ID" value="NZ_CP045483.1"/>
</dbReference>
<proteinExistence type="predicted"/>
<dbReference type="Proteomes" id="UP000423396">
    <property type="component" value="Chromosome"/>
</dbReference>
<organism evidence="1 2">
    <name type="scientific">Stygiolobus azoricus</name>
    <dbReference type="NCBI Taxonomy" id="41675"/>
    <lineage>
        <taxon>Archaea</taxon>
        <taxon>Thermoproteota</taxon>
        <taxon>Thermoprotei</taxon>
        <taxon>Sulfolobales</taxon>
        <taxon>Sulfolobaceae</taxon>
        <taxon>Stygiolobus</taxon>
    </lineage>
</organism>